<reference evidence="4" key="1">
    <citation type="journal article" date="2019" name="Int. J. Syst. Evol. Microbiol.">
        <title>The Global Catalogue of Microorganisms (GCM) 10K type strain sequencing project: providing services to taxonomists for standard genome sequencing and annotation.</title>
        <authorList>
            <consortium name="The Broad Institute Genomics Platform"/>
            <consortium name="The Broad Institute Genome Sequencing Center for Infectious Disease"/>
            <person name="Wu L."/>
            <person name="Ma J."/>
        </authorList>
    </citation>
    <scope>NUCLEOTIDE SEQUENCE [LARGE SCALE GENOMIC DNA]</scope>
    <source>
        <strain evidence="4">NBRC 106348</strain>
    </source>
</reference>
<dbReference type="EMBL" id="BSUK01000001">
    <property type="protein sequence ID" value="GMA23312.1"/>
    <property type="molecule type" value="Genomic_DNA"/>
</dbReference>
<evidence type="ECO:0000259" key="2">
    <source>
        <dbReference type="Pfam" id="PF10099"/>
    </source>
</evidence>
<dbReference type="Pfam" id="PF10099">
    <property type="entry name" value="RskA_C"/>
    <property type="match status" value="1"/>
</dbReference>
<protein>
    <recommendedName>
        <fullName evidence="2">Anti-sigma K factor RskA C-terminal domain-containing protein</fullName>
    </recommendedName>
</protein>
<feature type="region of interest" description="Disordered" evidence="1">
    <location>
        <begin position="1"/>
        <end position="33"/>
    </location>
</feature>
<keyword evidence="4" id="KW-1185">Reference proteome</keyword>
<sequence>MAVVAVASPHRRRRKPKPAPATTQTSLPPDAASVSASATCVRASKHCSKGLDLVFRAHGDVRTTAVARPDHGAGVVSVGLAVPDGATAQLWAYDDGRRVEYGCIEDSSNPCSPTTGTASPAG</sequence>
<comment type="caution">
    <text evidence="3">The sequence shown here is derived from an EMBL/GenBank/DDBJ whole genome shotgun (WGS) entry which is preliminary data.</text>
</comment>
<accession>A0ABQ6HZB5</accession>
<gene>
    <name evidence="3" type="ORF">GCM10025864_10710</name>
</gene>
<dbReference type="InterPro" id="IPR018764">
    <property type="entry name" value="RskA_C"/>
</dbReference>
<proteinExistence type="predicted"/>
<organism evidence="3 4">
    <name type="scientific">Luteimicrobium album</name>
    <dbReference type="NCBI Taxonomy" id="1054550"/>
    <lineage>
        <taxon>Bacteria</taxon>
        <taxon>Bacillati</taxon>
        <taxon>Actinomycetota</taxon>
        <taxon>Actinomycetes</taxon>
        <taxon>Micrococcales</taxon>
        <taxon>Luteimicrobium</taxon>
    </lineage>
</organism>
<evidence type="ECO:0000256" key="1">
    <source>
        <dbReference type="SAM" id="MobiDB-lite"/>
    </source>
</evidence>
<feature type="domain" description="Anti-sigma K factor RskA C-terminal" evidence="2">
    <location>
        <begin position="2"/>
        <end position="108"/>
    </location>
</feature>
<evidence type="ECO:0000313" key="3">
    <source>
        <dbReference type="EMBL" id="GMA23312.1"/>
    </source>
</evidence>
<dbReference type="RefSeq" id="WP_284292363.1">
    <property type="nucleotide sequence ID" value="NZ_BSUK01000001.1"/>
</dbReference>
<name>A0ABQ6HZB5_9MICO</name>
<dbReference type="Proteomes" id="UP001157091">
    <property type="component" value="Unassembled WGS sequence"/>
</dbReference>
<evidence type="ECO:0000313" key="4">
    <source>
        <dbReference type="Proteomes" id="UP001157091"/>
    </source>
</evidence>